<accession>A0AAV6YN11</accession>
<proteinExistence type="predicted"/>
<dbReference type="GO" id="GO:0005886">
    <property type="term" value="C:plasma membrane"/>
    <property type="evidence" value="ECO:0007669"/>
    <property type="project" value="TreeGrafter"/>
</dbReference>
<dbReference type="Gene3D" id="1.20.1270.60">
    <property type="entry name" value="Arfaptin homology (AH) domain/BAR domain"/>
    <property type="match status" value="1"/>
</dbReference>
<sequence length="85" mass="10025">FFETQECDRINYYRNAVWTHANQLSQQCVSTDVMCEEVRRALEGCNIEKDIEHFTDGHKTGDKPPAPIPYENFYNNQRNITPVMR</sequence>
<dbReference type="AlphaFoldDB" id="A0AAV6YN11"/>
<protein>
    <submittedName>
        <fullName evidence="2">Uncharacterized protein</fullName>
    </submittedName>
</protein>
<dbReference type="SUPFAM" id="SSF103657">
    <property type="entry name" value="BAR/IMD domain-like"/>
    <property type="match status" value="1"/>
</dbReference>
<name>A0AAV6YN11_ENGPU</name>
<keyword evidence="3" id="KW-1185">Reference proteome</keyword>
<feature type="region of interest" description="Disordered" evidence="1">
    <location>
        <begin position="54"/>
        <end position="73"/>
    </location>
</feature>
<feature type="non-terminal residue" evidence="2">
    <location>
        <position position="1"/>
    </location>
</feature>
<dbReference type="PANTHER" id="PTHR23065:SF9">
    <property type="entry name" value="PROLINE-SERINE-THREONINE PHOSPHATASE-INTERACTING PROTEIN 2"/>
    <property type="match status" value="1"/>
</dbReference>
<dbReference type="InterPro" id="IPR027267">
    <property type="entry name" value="AH/BAR_dom_sf"/>
</dbReference>
<gene>
    <name evidence="2" type="ORF">GDO81_025138</name>
</gene>
<dbReference type="GO" id="GO:0005884">
    <property type="term" value="C:actin filament"/>
    <property type="evidence" value="ECO:0007669"/>
    <property type="project" value="TreeGrafter"/>
</dbReference>
<comment type="caution">
    <text evidence="2">The sequence shown here is derived from an EMBL/GenBank/DDBJ whole genome shotgun (WGS) entry which is preliminary data.</text>
</comment>
<evidence type="ECO:0000313" key="3">
    <source>
        <dbReference type="Proteomes" id="UP000824782"/>
    </source>
</evidence>
<reference evidence="2" key="1">
    <citation type="thesis" date="2020" institute="ProQuest LLC" country="789 East Eisenhower Parkway, Ann Arbor, MI, USA">
        <title>Comparative Genomics and Chromosome Evolution.</title>
        <authorList>
            <person name="Mudd A.B."/>
        </authorList>
    </citation>
    <scope>NUCLEOTIDE SEQUENCE</scope>
    <source>
        <strain evidence="2">237g6f4</strain>
        <tissue evidence="2">Blood</tissue>
    </source>
</reference>
<dbReference type="PANTHER" id="PTHR23065">
    <property type="entry name" value="PROLINE-SERINE-THREONINE PHOSPHATASE INTERACTING PROTEIN 1"/>
    <property type="match status" value="1"/>
</dbReference>
<dbReference type="EMBL" id="WNYA01034311">
    <property type="protein sequence ID" value="KAG8537070.1"/>
    <property type="molecule type" value="Genomic_DNA"/>
</dbReference>
<evidence type="ECO:0000256" key="1">
    <source>
        <dbReference type="SAM" id="MobiDB-lite"/>
    </source>
</evidence>
<dbReference type="GO" id="GO:0005737">
    <property type="term" value="C:cytoplasm"/>
    <property type="evidence" value="ECO:0007669"/>
    <property type="project" value="TreeGrafter"/>
</dbReference>
<evidence type="ECO:0000313" key="2">
    <source>
        <dbReference type="EMBL" id="KAG8537070.1"/>
    </source>
</evidence>
<dbReference type="GO" id="GO:0030041">
    <property type="term" value="P:actin filament polymerization"/>
    <property type="evidence" value="ECO:0007669"/>
    <property type="project" value="TreeGrafter"/>
</dbReference>
<organism evidence="2 3">
    <name type="scientific">Engystomops pustulosus</name>
    <name type="common">Tungara frog</name>
    <name type="synonym">Physalaemus pustulosus</name>
    <dbReference type="NCBI Taxonomy" id="76066"/>
    <lineage>
        <taxon>Eukaryota</taxon>
        <taxon>Metazoa</taxon>
        <taxon>Chordata</taxon>
        <taxon>Craniata</taxon>
        <taxon>Vertebrata</taxon>
        <taxon>Euteleostomi</taxon>
        <taxon>Amphibia</taxon>
        <taxon>Batrachia</taxon>
        <taxon>Anura</taxon>
        <taxon>Neobatrachia</taxon>
        <taxon>Hyloidea</taxon>
        <taxon>Leptodactylidae</taxon>
        <taxon>Leiuperinae</taxon>
        <taxon>Engystomops</taxon>
    </lineage>
</organism>
<dbReference type="Proteomes" id="UP000824782">
    <property type="component" value="Unassembled WGS sequence"/>
</dbReference>
<dbReference type="GO" id="GO:0051015">
    <property type="term" value="F:actin filament binding"/>
    <property type="evidence" value="ECO:0007669"/>
    <property type="project" value="TreeGrafter"/>
</dbReference>